<dbReference type="EMBL" id="JAOWKW010000008">
    <property type="protein sequence ID" value="MCV2879322.1"/>
    <property type="molecule type" value="Genomic_DNA"/>
</dbReference>
<comment type="caution">
    <text evidence="1">The sequence shown here is derived from an EMBL/GenBank/DDBJ whole genome shotgun (WGS) entry which is preliminary data.</text>
</comment>
<evidence type="ECO:0000313" key="2">
    <source>
        <dbReference type="Proteomes" id="UP001526166"/>
    </source>
</evidence>
<keyword evidence="2" id="KW-1185">Reference proteome</keyword>
<reference evidence="1 2" key="1">
    <citation type="submission" date="2022-10" db="EMBL/GenBank/DDBJ databases">
        <title>Sinirhodobacter sp. nov., isolated from ocean surface sediments.</title>
        <authorList>
            <person name="He W."/>
            <person name="Wang L."/>
            <person name="Zhang D.-F."/>
        </authorList>
    </citation>
    <scope>NUCLEOTIDE SEQUENCE [LARGE SCALE GENOMIC DNA]</scope>
    <source>
        <strain evidence="1 2">WL0115</strain>
    </source>
</reference>
<dbReference type="Proteomes" id="UP001526166">
    <property type="component" value="Unassembled WGS sequence"/>
</dbReference>
<accession>A0ABT2ZZY8</accession>
<proteinExistence type="predicted"/>
<organism evidence="1 2">
    <name type="scientific">Sedimentimonas flavescens</name>
    <dbReference type="NCBI Taxonomy" id="2851012"/>
    <lineage>
        <taxon>Bacteria</taxon>
        <taxon>Pseudomonadati</taxon>
        <taxon>Pseudomonadota</taxon>
        <taxon>Alphaproteobacteria</taxon>
        <taxon>Rhodobacterales</taxon>
        <taxon>Rhodobacter group</taxon>
        <taxon>Sedimentimonas</taxon>
    </lineage>
</organism>
<name>A0ABT2ZZY8_9RHOB</name>
<dbReference type="RefSeq" id="WP_263847996.1">
    <property type="nucleotide sequence ID" value="NZ_JAOWKW010000008.1"/>
</dbReference>
<protein>
    <submittedName>
        <fullName evidence="1">Uncharacterized protein</fullName>
    </submittedName>
</protein>
<evidence type="ECO:0000313" key="1">
    <source>
        <dbReference type="EMBL" id="MCV2879322.1"/>
    </source>
</evidence>
<gene>
    <name evidence="1" type="ORF">OE699_10685</name>
</gene>
<sequence>MDNEAEDNVEDNAVHIFREADVLLQVLCAAAENGGGGAPVTLLVGGAIVTGEIIGAKQFYEAVGMGDVWVAFHPNGDEDKPPALSRKYIHLENVQIFLGGAAPIPTGETIKVWRGKLSEVSGFNTGRLMTEAKG</sequence>